<accession>A0A1M4DVZ7</accession>
<proteinExistence type="predicted"/>
<organism evidence="1">
    <name type="scientific">Nonomuraea gerenzanensis</name>
    <dbReference type="NCBI Taxonomy" id="93944"/>
    <lineage>
        <taxon>Bacteria</taxon>
        <taxon>Bacillati</taxon>
        <taxon>Actinomycetota</taxon>
        <taxon>Actinomycetes</taxon>
        <taxon>Streptosporangiales</taxon>
        <taxon>Streptosporangiaceae</taxon>
        <taxon>Nonomuraea</taxon>
    </lineage>
</organism>
<evidence type="ECO:0000313" key="1">
    <source>
        <dbReference type="EMBL" id="SBO90742.1"/>
    </source>
</evidence>
<dbReference type="AlphaFoldDB" id="A0A1M4DVZ7"/>
<dbReference type="EMBL" id="LT559118">
    <property type="protein sequence ID" value="SBO90742.1"/>
    <property type="molecule type" value="Genomic_DNA"/>
</dbReference>
<name>A0A1M4DVZ7_9ACTN</name>
<dbReference type="RefSeq" id="WP_311132156.1">
    <property type="nucleotide sequence ID" value="NZ_LT559118.1"/>
</dbReference>
<sequence>MVVDGTLDRWLRDARAAAVLVRPDRVVLAAAPFPSRSGPVGAAIARDAAAWLPLLPPTRTIRTIRTIRTTLLETHE</sequence>
<gene>
    <name evidence="1" type="ORF">BN4615_P256</name>
</gene>
<protein>
    <submittedName>
        <fullName evidence="1">Uncharacterized protein</fullName>
    </submittedName>
</protein>
<reference evidence="1" key="1">
    <citation type="submission" date="2016-04" db="EMBL/GenBank/DDBJ databases">
        <authorList>
            <person name="Evans L.H."/>
            <person name="Alamgir A."/>
            <person name="Owens N."/>
            <person name="Weber N.D."/>
            <person name="Virtaneva K."/>
            <person name="Barbian K."/>
            <person name="Babar A."/>
            <person name="Rosenke K."/>
        </authorList>
    </citation>
    <scope>NUCLEOTIDE SEQUENCE</scope>
    <source>
        <strain evidence="1">Nono1</strain>
    </source>
</reference>